<feature type="region of interest" description="Disordered" evidence="1">
    <location>
        <begin position="15"/>
        <end position="50"/>
    </location>
</feature>
<evidence type="ECO:0000313" key="2">
    <source>
        <dbReference type="EMBL" id="KAJ4928798.1"/>
    </source>
</evidence>
<dbReference type="Proteomes" id="UP001219934">
    <property type="component" value="Unassembled WGS sequence"/>
</dbReference>
<comment type="caution">
    <text evidence="2">The sequence shown here is derived from an EMBL/GenBank/DDBJ whole genome shotgun (WGS) entry which is preliminary data.</text>
</comment>
<organism evidence="2 3">
    <name type="scientific">Pogonophryne albipinna</name>
    <dbReference type="NCBI Taxonomy" id="1090488"/>
    <lineage>
        <taxon>Eukaryota</taxon>
        <taxon>Metazoa</taxon>
        <taxon>Chordata</taxon>
        <taxon>Craniata</taxon>
        <taxon>Vertebrata</taxon>
        <taxon>Euteleostomi</taxon>
        <taxon>Actinopterygii</taxon>
        <taxon>Neopterygii</taxon>
        <taxon>Teleostei</taxon>
        <taxon>Neoteleostei</taxon>
        <taxon>Acanthomorphata</taxon>
        <taxon>Eupercaria</taxon>
        <taxon>Perciformes</taxon>
        <taxon>Notothenioidei</taxon>
        <taxon>Pogonophryne</taxon>
    </lineage>
</organism>
<accession>A0AAD6FCL7</accession>
<sequence>TKERIPVRALIRAAKRQTPATPQLKEQMQPRLSMSATRGLSHPWRPTEGDLSLGDWQPSLHTARGHQVLKDLSVHRAALRGLQLCAARGVMKPPAGNSISL</sequence>
<dbReference type="AlphaFoldDB" id="A0AAD6FCL7"/>
<reference evidence="2" key="1">
    <citation type="submission" date="2022-11" db="EMBL/GenBank/DDBJ databases">
        <title>Chromosome-level genome of Pogonophryne albipinna.</title>
        <authorList>
            <person name="Jo E."/>
        </authorList>
    </citation>
    <scope>NUCLEOTIDE SEQUENCE</scope>
    <source>
        <strain evidence="2">SGF0006</strain>
        <tissue evidence="2">Muscle</tissue>
    </source>
</reference>
<name>A0AAD6FCL7_9TELE</name>
<evidence type="ECO:0000256" key="1">
    <source>
        <dbReference type="SAM" id="MobiDB-lite"/>
    </source>
</evidence>
<feature type="non-terminal residue" evidence="2">
    <location>
        <position position="101"/>
    </location>
</feature>
<feature type="non-terminal residue" evidence="2">
    <location>
        <position position="1"/>
    </location>
</feature>
<evidence type="ECO:0000313" key="3">
    <source>
        <dbReference type="Proteomes" id="UP001219934"/>
    </source>
</evidence>
<dbReference type="EMBL" id="JAPTMU010000017">
    <property type="protein sequence ID" value="KAJ4928798.1"/>
    <property type="molecule type" value="Genomic_DNA"/>
</dbReference>
<proteinExistence type="predicted"/>
<feature type="compositionally biased region" description="Polar residues" evidence="1">
    <location>
        <begin position="18"/>
        <end position="38"/>
    </location>
</feature>
<gene>
    <name evidence="2" type="ORF">JOQ06_004423</name>
</gene>
<keyword evidence="3" id="KW-1185">Reference proteome</keyword>
<protein>
    <submittedName>
        <fullName evidence="2">Uncharacterized protein</fullName>
    </submittedName>
</protein>